<dbReference type="InterPro" id="IPR011990">
    <property type="entry name" value="TPR-like_helical_dom_sf"/>
</dbReference>
<keyword evidence="1" id="KW-0677">Repeat</keyword>
<evidence type="ECO:0000256" key="1">
    <source>
        <dbReference type="ARBA" id="ARBA00022737"/>
    </source>
</evidence>
<gene>
    <name evidence="4" type="ORF">TSA1_12085</name>
</gene>
<feature type="repeat" description="TPR" evidence="3">
    <location>
        <begin position="102"/>
        <end position="135"/>
    </location>
</feature>
<dbReference type="InterPro" id="IPR019734">
    <property type="entry name" value="TPR_rpt"/>
</dbReference>
<evidence type="ECO:0000256" key="2">
    <source>
        <dbReference type="ARBA" id="ARBA00022803"/>
    </source>
</evidence>
<evidence type="ECO:0000313" key="4">
    <source>
        <dbReference type="EMBL" id="PIT01418.1"/>
    </source>
</evidence>
<organism evidence="4 5">
    <name type="scientific">Bradyrhizobium nitroreducens</name>
    <dbReference type="NCBI Taxonomy" id="709803"/>
    <lineage>
        <taxon>Bacteria</taxon>
        <taxon>Pseudomonadati</taxon>
        <taxon>Pseudomonadota</taxon>
        <taxon>Alphaproteobacteria</taxon>
        <taxon>Hyphomicrobiales</taxon>
        <taxon>Nitrobacteraceae</taxon>
        <taxon>Bradyrhizobium</taxon>
    </lineage>
</organism>
<dbReference type="InterPro" id="IPR050498">
    <property type="entry name" value="Ycf3"/>
</dbReference>
<feature type="repeat" description="TPR" evidence="3">
    <location>
        <begin position="68"/>
        <end position="101"/>
    </location>
</feature>
<dbReference type="PROSITE" id="PS50005">
    <property type="entry name" value="TPR"/>
    <property type="match status" value="4"/>
</dbReference>
<keyword evidence="5" id="KW-1185">Reference proteome</keyword>
<comment type="caution">
    <text evidence="4">The sequence shown here is derived from an EMBL/GenBank/DDBJ whole genome shotgun (WGS) entry which is preliminary data.</text>
</comment>
<dbReference type="PANTHER" id="PTHR44858">
    <property type="entry name" value="TETRATRICOPEPTIDE REPEAT PROTEIN 6"/>
    <property type="match status" value="1"/>
</dbReference>
<protein>
    <submittedName>
        <fullName evidence="4">Uncharacterized protein</fullName>
    </submittedName>
</protein>
<dbReference type="Pfam" id="PF13432">
    <property type="entry name" value="TPR_16"/>
    <property type="match status" value="2"/>
</dbReference>
<dbReference type="SUPFAM" id="SSF81901">
    <property type="entry name" value="HCP-like"/>
    <property type="match status" value="1"/>
</dbReference>
<proteinExistence type="predicted"/>
<evidence type="ECO:0000313" key="5">
    <source>
        <dbReference type="Proteomes" id="UP000228930"/>
    </source>
</evidence>
<dbReference type="Pfam" id="PF13414">
    <property type="entry name" value="TPR_11"/>
    <property type="match status" value="1"/>
</dbReference>
<dbReference type="PANTHER" id="PTHR44858:SF1">
    <property type="entry name" value="UDP-N-ACETYLGLUCOSAMINE--PEPTIDE N-ACETYLGLUCOSAMINYLTRANSFERASE SPINDLY-RELATED"/>
    <property type="match status" value="1"/>
</dbReference>
<evidence type="ECO:0000256" key="3">
    <source>
        <dbReference type="PROSITE-ProRule" id="PRU00339"/>
    </source>
</evidence>
<dbReference type="EMBL" id="LFJC01000003">
    <property type="protein sequence ID" value="PIT01418.1"/>
    <property type="molecule type" value="Genomic_DNA"/>
</dbReference>
<dbReference type="RefSeq" id="WP_100176645.1">
    <property type="nucleotide sequence ID" value="NZ_LFJC01000003.1"/>
</dbReference>
<dbReference type="SMART" id="SM00028">
    <property type="entry name" value="TPR"/>
    <property type="match status" value="7"/>
</dbReference>
<sequence>MFGTVGRAQACAAASFGVVALIVLISGARAETPLPSKCNAVGNLSVDDRIAGCTAIIQSATGMQQGVVMARFRRAMFYRQKGEVDLALADYDQIIERDPGNVNARLNRASIYVQRRDNEAALADYDKVIGLDPRNTYAYLGRARLYANDDVDRAIADYDRALLIHPDNVHAYIGRSFAYETKGEPDRALADCARAIEIGPDRWIGQFCRADIYLARGQIDLALADFDRAVQLTPKDPRPYVGRARAFQVRGDLEKALSNLDMAIEINSNNPGFHRLRGAIHFQSGHLTEALADLRRSNELDRKDAYTQLWFDLAQRKSGSGSELGEGVKLLDPSRWPAPILSFFLGEISFEALLASAQDNSVQKTRERLCEANFYAGELGLEQGADQAVRLLRAAADECPKRFLEWAAAKAELHKLETKPGSDSRPVQ</sequence>
<dbReference type="AlphaFoldDB" id="A0A2M6UA41"/>
<dbReference type="Gene3D" id="1.25.40.10">
    <property type="entry name" value="Tetratricopeptide repeat domain"/>
    <property type="match status" value="3"/>
</dbReference>
<feature type="repeat" description="TPR" evidence="3">
    <location>
        <begin position="203"/>
        <end position="236"/>
    </location>
</feature>
<feature type="repeat" description="TPR" evidence="3">
    <location>
        <begin position="237"/>
        <end position="270"/>
    </location>
</feature>
<name>A0A2M6UA41_9BRAD</name>
<accession>A0A2M6UA41</accession>
<keyword evidence="2 3" id="KW-0802">TPR repeat</keyword>
<reference evidence="4 5" key="1">
    <citation type="submission" date="2015-06" db="EMBL/GenBank/DDBJ databases">
        <title>Comparative genome analysis of nirS-carrying Bradyrhizobium sp. strains.</title>
        <authorList>
            <person name="Ishii S."/>
            <person name="Jang J."/>
            <person name="Nishizawa T."/>
            <person name="Senoo K."/>
        </authorList>
    </citation>
    <scope>NUCLEOTIDE SEQUENCE [LARGE SCALE GENOMIC DNA]</scope>
    <source>
        <strain evidence="4 5">TSA1</strain>
    </source>
</reference>
<dbReference type="Proteomes" id="UP000228930">
    <property type="component" value="Unassembled WGS sequence"/>
</dbReference>